<comment type="caution">
    <text evidence="1">The sequence shown here is derived from an EMBL/GenBank/DDBJ whole genome shotgun (WGS) entry which is preliminary data.</text>
</comment>
<dbReference type="AlphaFoldDB" id="A0A4Y2N4E8"/>
<organism evidence="1 2">
    <name type="scientific">Araneus ventricosus</name>
    <name type="common">Orbweaver spider</name>
    <name type="synonym">Epeira ventricosa</name>
    <dbReference type="NCBI Taxonomy" id="182803"/>
    <lineage>
        <taxon>Eukaryota</taxon>
        <taxon>Metazoa</taxon>
        <taxon>Ecdysozoa</taxon>
        <taxon>Arthropoda</taxon>
        <taxon>Chelicerata</taxon>
        <taxon>Arachnida</taxon>
        <taxon>Araneae</taxon>
        <taxon>Araneomorphae</taxon>
        <taxon>Entelegynae</taxon>
        <taxon>Araneoidea</taxon>
        <taxon>Araneidae</taxon>
        <taxon>Araneus</taxon>
    </lineage>
</organism>
<protein>
    <submittedName>
        <fullName evidence="1">Uncharacterized protein</fullName>
    </submittedName>
</protein>
<gene>
    <name evidence="1" type="ORF">AVEN_257913_1</name>
</gene>
<name>A0A4Y2N4E8_ARAVE</name>
<dbReference type="Proteomes" id="UP000499080">
    <property type="component" value="Unassembled WGS sequence"/>
</dbReference>
<keyword evidence="2" id="KW-1185">Reference proteome</keyword>
<dbReference type="EMBL" id="BGPR01008512">
    <property type="protein sequence ID" value="GBN34308.1"/>
    <property type="molecule type" value="Genomic_DNA"/>
</dbReference>
<proteinExistence type="predicted"/>
<sequence length="104" mass="12072">MYASTLKRQLLHPMPIILSTLRIFDPPYCLMWKSNCKAHQDMAALHPHSSNPMTFWSWTLFWLAQASFGWEGGTKEHLTVCYAPKDCSDCSPRHCQTQWVKTLD</sequence>
<accession>A0A4Y2N4E8</accession>
<evidence type="ECO:0000313" key="2">
    <source>
        <dbReference type="Proteomes" id="UP000499080"/>
    </source>
</evidence>
<evidence type="ECO:0000313" key="1">
    <source>
        <dbReference type="EMBL" id="GBN34308.1"/>
    </source>
</evidence>
<reference evidence="1 2" key="1">
    <citation type="journal article" date="2019" name="Sci. Rep.">
        <title>Orb-weaving spider Araneus ventricosus genome elucidates the spidroin gene catalogue.</title>
        <authorList>
            <person name="Kono N."/>
            <person name="Nakamura H."/>
            <person name="Ohtoshi R."/>
            <person name="Moran D.A.P."/>
            <person name="Shinohara A."/>
            <person name="Yoshida Y."/>
            <person name="Fujiwara M."/>
            <person name="Mori M."/>
            <person name="Tomita M."/>
            <person name="Arakawa K."/>
        </authorList>
    </citation>
    <scope>NUCLEOTIDE SEQUENCE [LARGE SCALE GENOMIC DNA]</scope>
</reference>